<reference evidence="2" key="1">
    <citation type="submission" date="2022-03" db="EMBL/GenBank/DDBJ databases">
        <authorList>
            <person name="Martin C."/>
        </authorList>
    </citation>
    <scope>NUCLEOTIDE SEQUENCE</scope>
</reference>
<accession>A0A8S4NN38</accession>
<name>A0A8S4NN38_OWEFU</name>
<protein>
    <submittedName>
        <fullName evidence="2">Uncharacterized protein</fullName>
    </submittedName>
</protein>
<comment type="caution">
    <text evidence="2">The sequence shown here is derived from an EMBL/GenBank/DDBJ whole genome shotgun (WGS) entry which is preliminary data.</text>
</comment>
<feature type="compositionally biased region" description="Basic residues" evidence="1">
    <location>
        <begin position="1"/>
        <end position="20"/>
    </location>
</feature>
<evidence type="ECO:0000256" key="1">
    <source>
        <dbReference type="SAM" id="MobiDB-lite"/>
    </source>
</evidence>
<gene>
    <name evidence="2" type="ORF">OFUS_LOCUS8635</name>
</gene>
<keyword evidence="3" id="KW-1185">Reference proteome</keyword>
<feature type="region of interest" description="Disordered" evidence="1">
    <location>
        <begin position="1"/>
        <end position="46"/>
    </location>
</feature>
<dbReference type="EMBL" id="CAIIXF020000004">
    <property type="protein sequence ID" value="CAH1782158.1"/>
    <property type="molecule type" value="Genomic_DNA"/>
</dbReference>
<evidence type="ECO:0000313" key="2">
    <source>
        <dbReference type="EMBL" id="CAH1782158.1"/>
    </source>
</evidence>
<sequence length="227" mass="25573">FQNRRAKWRKTQKQRDKGKKPATCGVQSSPCTEPGSGRDHPVQTGQMGSSILSGQSILDNQSLLANQSILADQSILANQSILAGEAMLTRTPYGINRSLHGDHNGQVQTSRSVLIRQSTLPGQSMTPGPLYGLNHNQRDTSYSFPSELAFLYAAQGYDWLTRMRYNNTPGQDVTLRNHEKLTENVNIDTMMRHHRHLTFGTAFMPLPNDITHYSLMDLRKKARMHRL</sequence>
<feature type="non-terminal residue" evidence="2">
    <location>
        <position position="1"/>
    </location>
</feature>
<evidence type="ECO:0000313" key="3">
    <source>
        <dbReference type="Proteomes" id="UP000749559"/>
    </source>
</evidence>
<dbReference type="Proteomes" id="UP000749559">
    <property type="component" value="Unassembled WGS sequence"/>
</dbReference>
<proteinExistence type="predicted"/>
<organism evidence="2 3">
    <name type="scientific">Owenia fusiformis</name>
    <name type="common">Polychaete worm</name>
    <dbReference type="NCBI Taxonomy" id="6347"/>
    <lineage>
        <taxon>Eukaryota</taxon>
        <taxon>Metazoa</taxon>
        <taxon>Spiralia</taxon>
        <taxon>Lophotrochozoa</taxon>
        <taxon>Annelida</taxon>
        <taxon>Polychaeta</taxon>
        <taxon>Sedentaria</taxon>
        <taxon>Canalipalpata</taxon>
        <taxon>Sabellida</taxon>
        <taxon>Oweniida</taxon>
        <taxon>Oweniidae</taxon>
        <taxon>Owenia</taxon>
    </lineage>
</organism>
<dbReference type="AlphaFoldDB" id="A0A8S4NN38"/>